<feature type="domain" description="ACT-like" evidence="1">
    <location>
        <begin position="2"/>
        <end position="52"/>
    </location>
</feature>
<gene>
    <name evidence="3" type="ORF">VFH_III164520</name>
</gene>
<sequence>MKFLDSLSPQWSISLFHYCAHGETGANGIVGIQVPSNEMDELHDSVNKLGFIFVFRFEVQGKCNAEKTCNKYFWRKMLIYINHLFEYVCLINEMVSANKCSLEIDYKKYIYVYPNIAIWLADAPHSVLEVMENVAKT</sequence>
<protein>
    <submittedName>
        <fullName evidence="3">Uncharacterized protein</fullName>
    </submittedName>
</protein>
<dbReference type="InterPro" id="IPR038110">
    <property type="entry name" value="TD_ACT-like_sf"/>
</dbReference>
<dbReference type="Proteomes" id="UP001157006">
    <property type="component" value="Chromosome 3"/>
</dbReference>
<dbReference type="InterPro" id="IPR045865">
    <property type="entry name" value="ACT-like_dom_sf"/>
</dbReference>
<dbReference type="Pfam" id="PF14551">
    <property type="entry name" value="MCM_N"/>
    <property type="match status" value="1"/>
</dbReference>
<dbReference type="InterPro" id="IPR001721">
    <property type="entry name" value="TD_ACT-like"/>
</dbReference>
<dbReference type="Gene3D" id="3.30.1640.10">
    <property type="entry name" value="mini-chromosome maintenance (MCM) complex, chain A, domain 1"/>
    <property type="match status" value="1"/>
</dbReference>
<dbReference type="AlphaFoldDB" id="A0AAV1A6Z2"/>
<name>A0AAV1A6Z2_VICFA</name>
<evidence type="ECO:0000313" key="4">
    <source>
        <dbReference type="Proteomes" id="UP001157006"/>
    </source>
</evidence>
<reference evidence="3 4" key="1">
    <citation type="submission" date="2023-01" db="EMBL/GenBank/DDBJ databases">
        <authorList>
            <person name="Kreplak J."/>
        </authorList>
    </citation>
    <scope>NUCLEOTIDE SEQUENCE [LARGE SCALE GENOMIC DNA]</scope>
</reference>
<evidence type="ECO:0000313" key="3">
    <source>
        <dbReference type="EMBL" id="CAI8605067.1"/>
    </source>
</evidence>
<proteinExistence type="predicted"/>
<evidence type="ECO:0000259" key="2">
    <source>
        <dbReference type="Pfam" id="PF14551"/>
    </source>
</evidence>
<dbReference type="Pfam" id="PF00585">
    <property type="entry name" value="Thr_dehydrat_C"/>
    <property type="match status" value="1"/>
</dbReference>
<feature type="domain" description="MCM N-terminal" evidence="2">
    <location>
        <begin position="83"/>
        <end position="136"/>
    </location>
</feature>
<dbReference type="Gene3D" id="3.40.1020.10">
    <property type="entry name" value="Biosynthetic Threonine Deaminase, Domain 3"/>
    <property type="match status" value="1"/>
</dbReference>
<organism evidence="3 4">
    <name type="scientific">Vicia faba</name>
    <name type="common">Broad bean</name>
    <name type="synonym">Faba vulgaris</name>
    <dbReference type="NCBI Taxonomy" id="3906"/>
    <lineage>
        <taxon>Eukaryota</taxon>
        <taxon>Viridiplantae</taxon>
        <taxon>Streptophyta</taxon>
        <taxon>Embryophyta</taxon>
        <taxon>Tracheophyta</taxon>
        <taxon>Spermatophyta</taxon>
        <taxon>Magnoliopsida</taxon>
        <taxon>eudicotyledons</taxon>
        <taxon>Gunneridae</taxon>
        <taxon>Pentapetalae</taxon>
        <taxon>rosids</taxon>
        <taxon>fabids</taxon>
        <taxon>Fabales</taxon>
        <taxon>Fabaceae</taxon>
        <taxon>Papilionoideae</taxon>
        <taxon>50 kb inversion clade</taxon>
        <taxon>NPAAA clade</taxon>
        <taxon>Hologalegina</taxon>
        <taxon>IRL clade</taxon>
        <taxon>Fabeae</taxon>
        <taxon>Vicia</taxon>
    </lineage>
</organism>
<dbReference type="InterPro" id="IPR027925">
    <property type="entry name" value="MCM_N"/>
</dbReference>
<dbReference type="EMBL" id="OX451738">
    <property type="protein sequence ID" value="CAI8605067.1"/>
    <property type="molecule type" value="Genomic_DNA"/>
</dbReference>
<keyword evidence="4" id="KW-1185">Reference proteome</keyword>
<evidence type="ECO:0000259" key="1">
    <source>
        <dbReference type="Pfam" id="PF00585"/>
    </source>
</evidence>
<dbReference type="SUPFAM" id="SSF55021">
    <property type="entry name" value="ACT-like"/>
    <property type="match status" value="1"/>
</dbReference>
<accession>A0AAV1A6Z2</accession>